<dbReference type="InterPro" id="IPR055344">
    <property type="entry name" value="SecD_SecF_C_bact"/>
</dbReference>
<dbReference type="Gene3D" id="1.20.1640.10">
    <property type="entry name" value="Multidrug efflux transporter AcrB transmembrane domain"/>
    <property type="match status" value="1"/>
</dbReference>
<dbReference type="EMBL" id="CAFBLI010000084">
    <property type="protein sequence ID" value="CAB4872328.1"/>
    <property type="molecule type" value="Genomic_DNA"/>
</dbReference>
<dbReference type="EMBL" id="CAFBPY010000056">
    <property type="protein sequence ID" value="CAB5036752.1"/>
    <property type="molecule type" value="Genomic_DNA"/>
</dbReference>
<dbReference type="Pfam" id="PF07549">
    <property type="entry name" value="Sec_GG"/>
    <property type="match status" value="1"/>
</dbReference>
<feature type="transmembrane region" description="Helical" evidence="11">
    <location>
        <begin position="141"/>
        <end position="160"/>
    </location>
</feature>
<keyword evidence="9 11" id="KW-0472">Membrane</keyword>
<accession>A0A6J7S773</accession>
<dbReference type="InterPro" id="IPR022645">
    <property type="entry name" value="SecD/SecF_bac"/>
</dbReference>
<feature type="transmembrane region" description="Helical" evidence="11">
    <location>
        <begin position="192"/>
        <end position="213"/>
    </location>
</feature>
<feature type="transmembrane region" description="Helical" evidence="11">
    <location>
        <begin position="251"/>
        <end position="270"/>
    </location>
</feature>
<dbReference type="InterPro" id="IPR048634">
    <property type="entry name" value="SecD_SecF_C"/>
</dbReference>
<evidence type="ECO:0000313" key="14">
    <source>
        <dbReference type="EMBL" id="CAB4679588.1"/>
    </source>
</evidence>
<keyword evidence="6" id="KW-0653">Protein transport</keyword>
<evidence type="ECO:0000256" key="1">
    <source>
        <dbReference type="ARBA" id="ARBA00004651"/>
    </source>
</evidence>
<evidence type="ECO:0000256" key="3">
    <source>
        <dbReference type="ARBA" id="ARBA00022448"/>
    </source>
</evidence>
<dbReference type="HAMAP" id="MF_01464_B">
    <property type="entry name" value="SecF_B"/>
    <property type="match status" value="1"/>
</dbReference>
<evidence type="ECO:0000256" key="2">
    <source>
        <dbReference type="ARBA" id="ARBA00015792"/>
    </source>
</evidence>
<keyword evidence="8" id="KW-0811">Translocation</keyword>
<dbReference type="EMBL" id="CAEZYJ010000036">
    <property type="protein sequence ID" value="CAB4716752.1"/>
    <property type="molecule type" value="Genomic_DNA"/>
</dbReference>
<evidence type="ECO:0000256" key="9">
    <source>
        <dbReference type="ARBA" id="ARBA00023136"/>
    </source>
</evidence>
<dbReference type="SUPFAM" id="SSF82866">
    <property type="entry name" value="Multidrug efflux transporter AcrB transmembrane domain"/>
    <property type="match status" value="1"/>
</dbReference>
<evidence type="ECO:0000313" key="15">
    <source>
        <dbReference type="EMBL" id="CAB4716752.1"/>
    </source>
</evidence>
<dbReference type="InterPro" id="IPR022813">
    <property type="entry name" value="SecD/SecF_arch_bac"/>
</dbReference>
<name>A0A6J7S773_9ZZZZ</name>
<dbReference type="GO" id="GO:0015450">
    <property type="term" value="F:protein-transporting ATPase activity"/>
    <property type="evidence" value="ECO:0007669"/>
    <property type="project" value="InterPro"/>
</dbReference>
<keyword evidence="3" id="KW-0813">Transport</keyword>
<feature type="transmembrane region" description="Helical" evidence="11">
    <location>
        <begin position="27"/>
        <end position="47"/>
    </location>
</feature>
<dbReference type="InterPro" id="IPR022646">
    <property type="entry name" value="SecD/SecF_CS"/>
</dbReference>
<dbReference type="PANTHER" id="PTHR30081">
    <property type="entry name" value="PROTEIN-EXPORT MEMBRANE PROTEIN SEC"/>
    <property type="match status" value="1"/>
</dbReference>
<proteinExistence type="inferred from homology"/>
<feature type="compositionally biased region" description="Low complexity" evidence="10">
    <location>
        <begin position="327"/>
        <end position="342"/>
    </location>
</feature>
<keyword evidence="7 11" id="KW-1133">Transmembrane helix</keyword>
<evidence type="ECO:0000256" key="5">
    <source>
        <dbReference type="ARBA" id="ARBA00022692"/>
    </source>
</evidence>
<evidence type="ECO:0000256" key="10">
    <source>
        <dbReference type="SAM" id="MobiDB-lite"/>
    </source>
</evidence>
<protein>
    <recommendedName>
        <fullName evidence="2">Protein translocase subunit SecF</fullName>
    </recommendedName>
</protein>
<keyword evidence="5 11" id="KW-0812">Transmembrane</keyword>
<feature type="transmembrane region" description="Helical" evidence="11">
    <location>
        <begin position="276"/>
        <end position="300"/>
    </location>
</feature>
<feature type="region of interest" description="Disordered" evidence="10">
    <location>
        <begin position="318"/>
        <end position="359"/>
    </location>
</feature>
<dbReference type="PANTHER" id="PTHR30081:SF8">
    <property type="entry name" value="PROTEIN TRANSLOCASE SUBUNIT SECF"/>
    <property type="match status" value="1"/>
</dbReference>
<evidence type="ECO:0000259" key="12">
    <source>
        <dbReference type="Pfam" id="PF02355"/>
    </source>
</evidence>
<dbReference type="EMBL" id="CAEZUJ010000005">
    <property type="protein sequence ID" value="CAB4591881.1"/>
    <property type="molecule type" value="Genomic_DNA"/>
</dbReference>
<sequence length="359" mass="38147">MSSKLSFGDRLYRGEKSFNFIESRRRWYALSALLIITSALSLGIQGLHLGIEFKGGSEFIVNKAGVTVPDARAAMAKANVPGDPIIQTIGSNKVRIQTGVLTSVESSRVADVLSSTFSVAKNEIDTRLVGPSWGKEITKKALTALVVFLFAIIIFLSVAFEPKMAIAAIIALFHDVWITVGIYALVGFEVTPATVIGFLTILGYSLYDTVVVFDKVRENTRGISGGSRLTYSGAANLAVNQTLIRSINTSIVALLPVGSILFIGTGVLGSGPLKDLSLALFIGLTVGTYSSIFVATPFLAAMREREPAMKALAKRVNARTGKSDVVSGSATGQAATASTATGERGPRNQPKRKKSGKRK</sequence>
<dbReference type="GO" id="GO:0006886">
    <property type="term" value="P:intracellular protein transport"/>
    <property type="evidence" value="ECO:0007669"/>
    <property type="project" value="InterPro"/>
</dbReference>
<dbReference type="GO" id="GO:0005886">
    <property type="term" value="C:plasma membrane"/>
    <property type="evidence" value="ECO:0007669"/>
    <property type="project" value="UniProtKB-SubCell"/>
</dbReference>
<dbReference type="NCBIfam" id="TIGR00966">
    <property type="entry name" value="transloc_SecF"/>
    <property type="match status" value="1"/>
</dbReference>
<evidence type="ECO:0000313" key="18">
    <source>
        <dbReference type="EMBL" id="CAB5036752.1"/>
    </source>
</evidence>
<evidence type="ECO:0000256" key="4">
    <source>
        <dbReference type="ARBA" id="ARBA00022475"/>
    </source>
</evidence>
<dbReference type="PRINTS" id="PR01755">
    <property type="entry name" value="SECFTRNLCASE"/>
</dbReference>
<dbReference type="AlphaFoldDB" id="A0A6J7S773"/>
<reference evidence="18" key="1">
    <citation type="submission" date="2020-05" db="EMBL/GenBank/DDBJ databases">
        <authorList>
            <person name="Chiriac C."/>
            <person name="Salcher M."/>
            <person name="Ghai R."/>
            <person name="Kavagutti S V."/>
        </authorList>
    </citation>
    <scope>NUCLEOTIDE SEQUENCE</scope>
</reference>
<feature type="transmembrane region" description="Helical" evidence="11">
    <location>
        <begin position="167"/>
        <end position="186"/>
    </location>
</feature>
<feature type="domain" description="Protein export membrane protein SecD/SecF C-terminal" evidence="12">
    <location>
        <begin position="112"/>
        <end position="304"/>
    </location>
</feature>
<evidence type="ECO:0000256" key="8">
    <source>
        <dbReference type="ARBA" id="ARBA00023010"/>
    </source>
</evidence>
<evidence type="ECO:0000256" key="11">
    <source>
        <dbReference type="SAM" id="Phobius"/>
    </source>
</evidence>
<keyword evidence="4" id="KW-1003">Cell membrane</keyword>
<dbReference type="NCBIfam" id="TIGR00916">
    <property type="entry name" value="2A0604s01"/>
    <property type="match status" value="1"/>
</dbReference>
<dbReference type="EMBL" id="CAEZXH010000017">
    <property type="protein sequence ID" value="CAB4679588.1"/>
    <property type="molecule type" value="Genomic_DNA"/>
</dbReference>
<dbReference type="EMBL" id="CAEZZS010000069">
    <property type="protein sequence ID" value="CAB4783492.1"/>
    <property type="molecule type" value="Genomic_DNA"/>
</dbReference>
<evidence type="ECO:0000313" key="17">
    <source>
        <dbReference type="EMBL" id="CAB4872328.1"/>
    </source>
</evidence>
<evidence type="ECO:0000256" key="6">
    <source>
        <dbReference type="ARBA" id="ARBA00022927"/>
    </source>
</evidence>
<dbReference type="Pfam" id="PF02355">
    <property type="entry name" value="SecD_SecF_C"/>
    <property type="match status" value="1"/>
</dbReference>
<evidence type="ECO:0000313" key="16">
    <source>
        <dbReference type="EMBL" id="CAB4783492.1"/>
    </source>
</evidence>
<comment type="subcellular location">
    <subcellularLocation>
        <location evidence="1">Cell membrane</location>
        <topology evidence="1">Multi-pass membrane protein</topology>
    </subcellularLocation>
</comment>
<organism evidence="18">
    <name type="scientific">freshwater metagenome</name>
    <dbReference type="NCBI Taxonomy" id="449393"/>
    <lineage>
        <taxon>unclassified sequences</taxon>
        <taxon>metagenomes</taxon>
        <taxon>ecological metagenomes</taxon>
    </lineage>
</organism>
<dbReference type="InterPro" id="IPR005665">
    <property type="entry name" value="SecF_bac"/>
</dbReference>
<feature type="compositionally biased region" description="Basic residues" evidence="10">
    <location>
        <begin position="349"/>
        <end position="359"/>
    </location>
</feature>
<evidence type="ECO:0000313" key="13">
    <source>
        <dbReference type="EMBL" id="CAB4591881.1"/>
    </source>
</evidence>
<gene>
    <name evidence="13" type="ORF">UFOPK1811_00216</name>
    <name evidence="14" type="ORF">UFOPK2360_00439</name>
    <name evidence="15" type="ORF">UFOPK2659_00395</name>
    <name evidence="16" type="ORF">UFOPK2922_01212</name>
    <name evidence="17" type="ORF">UFOPK3306_01013</name>
    <name evidence="18" type="ORF">UFOPK4209_00489</name>
</gene>
<evidence type="ECO:0000256" key="7">
    <source>
        <dbReference type="ARBA" id="ARBA00022989"/>
    </source>
</evidence>